<reference evidence="1 2" key="1">
    <citation type="journal article" date="2011" name="Proc. Natl. Acad. Sci. U.S.A.">
        <title>Genetic diversity and population structure of the endangered marsupial Sarcophilus harrisii (Tasmanian devil).</title>
        <authorList>
            <person name="Miller W."/>
            <person name="Hayes V.M."/>
            <person name="Ratan A."/>
            <person name="Petersen D.C."/>
            <person name="Wittekindt N.E."/>
            <person name="Miller J."/>
            <person name="Walenz B."/>
            <person name="Knight J."/>
            <person name="Qi J."/>
            <person name="Zhao F."/>
            <person name="Wang Q."/>
            <person name="Bedoya-Reina O.C."/>
            <person name="Katiyar N."/>
            <person name="Tomsho L.P."/>
            <person name="Kasson L.M."/>
            <person name="Hardie R.A."/>
            <person name="Woodbridge P."/>
            <person name="Tindall E.A."/>
            <person name="Bertelsen M.F."/>
            <person name="Dixon D."/>
            <person name="Pyecroft S."/>
            <person name="Helgen K.M."/>
            <person name="Lesk A.M."/>
            <person name="Pringle T.H."/>
            <person name="Patterson N."/>
            <person name="Zhang Y."/>
            <person name="Kreiss A."/>
            <person name="Woods G.M."/>
            <person name="Jones M.E."/>
            <person name="Schuster S.C."/>
        </authorList>
    </citation>
    <scope>NUCLEOTIDE SEQUENCE [LARGE SCALE GENOMIC DNA]</scope>
</reference>
<dbReference type="GeneTree" id="ENSGT01150000289948"/>
<reference evidence="1" key="3">
    <citation type="submission" date="2025-09" db="UniProtKB">
        <authorList>
            <consortium name="Ensembl"/>
        </authorList>
    </citation>
    <scope>IDENTIFICATION</scope>
</reference>
<evidence type="ECO:0000313" key="1">
    <source>
        <dbReference type="Ensembl" id="ENSSHAP00000029320.1"/>
    </source>
</evidence>
<sequence>MSPVSDVHDQLQSPKSDVRDGEKVIIAHIFTPWLESVADKISLLISPHFFSSHDQDHNAENEEYSEPDFANAGGVFIDTPQNSLLYSGSQTLLHGTLQFKQYIIGIPIVKSSKIIFNS</sequence>
<dbReference type="AlphaFoldDB" id="A0A7N4NX98"/>
<reference evidence="1" key="2">
    <citation type="submission" date="2025-08" db="UniProtKB">
        <authorList>
            <consortium name="Ensembl"/>
        </authorList>
    </citation>
    <scope>IDENTIFICATION</scope>
</reference>
<dbReference type="InParanoid" id="A0A7N4NX98"/>
<name>A0A7N4NX98_SARHA</name>
<accession>A0A7N4NX98</accession>
<keyword evidence="2" id="KW-1185">Reference proteome</keyword>
<evidence type="ECO:0000313" key="2">
    <source>
        <dbReference type="Proteomes" id="UP000007648"/>
    </source>
</evidence>
<proteinExistence type="predicted"/>
<dbReference type="Ensembl" id="ENSSHAT00000033169.1">
    <property type="protein sequence ID" value="ENSSHAP00000029320.1"/>
    <property type="gene ID" value="ENSSHAG00000030899.1"/>
</dbReference>
<organism evidence="1 2">
    <name type="scientific">Sarcophilus harrisii</name>
    <name type="common">Tasmanian devil</name>
    <name type="synonym">Sarcophilus laniarius</name>
    <dbReference type="NCBI Taxonomy" id="9305"/>
    <lineage>
        <taxon>Eukaryota</taxon>
        <taxon>Metazoa</taxon>
        <taxon>Chordata</taxon>
        <taxon>Craniata</taxon>
        <taxon>Vertebrata</taxon>
        <taxon>Euteleostomi</taxon>
        <taxon>Mammalia</taxon>
        <taxon>Metatheria</taxon>
        <taxon>Dasyuromorphia</taxon>
        <taxon>Dasyuridae</taxon>
        <taxon>Sarcophilus</taxon>
    </lineage>
</organism>
<protein>
    <submittedName>
        <fullName evidence="1">Uncharacterized protein</fullName>
    </submittedName>
</protein>
<dbReference type="Proteomes" id="UP000007648">
    <property type="component" value="Unassembled WGS sequence"/>
</dbReference>